<dbReference type="Gene3D" id="1.10.150.240">
    <property type="entry name" value="Putative phosphatase, domain 2"/>
    <property type="match status" value="1"/>
</dbReference>
<dbReference type="EC" id="3.1.3.18" evidence="4"/>
<dbReference type="Pfam" id="PF00702">
    <property type="entry name" value="Hydrolase"/>
    <property type="match status" value="1"/>
</dbReference>
<dbReference type="EMBL" id="JABBGJ010000002">
    <property type="protein sequence ID" value="NML96638.1"/>
    <property type="molecule type" value="Genomic_DNA"/>
</dbReference>
<evidence type="ECO:0000313" key="5">
    <source>
        <dbReference type="EMBL" id="NML96638.1"/>
    </source>
</evidence>
<keyword evidence="6" id="KW-1185">Reference proteome</keyword>
<dbReference type="GO" id="GO:0008967">
    <property type="term" value="F:phosphoglycolate phosphatase activity"/>
    <property type="evidence" value="ECO:0007669"/>
    <property type="project" value="UniProtKB-EC"/>
</dbReference>
<dbReference type="Gene3D" id="3.40.50.1000">
    <property type="entry name" value="HAD superfamily/HAD-like"/>
    <property type="match status" value="1"/>
</dbReference>
<gene>
    <name evidence="5" type="ORF">HHL24_01485</name>
</gene>
<dbReference type="AlphaFoldDB" id="A0A848I9G2"/>
<evidence type="ECO:0000313" key="6">
    <source>
        <dbReference type="Proteomes" id="UP000544134"/>
    </source>
</evidence>
<dbReference type="InterPro" id="IPR023198">
    <property type="entry name" value="PGP-like_dom2"/>
</dbReference>
<comment type="pathway">
    <text evidence="2">Organic acid metabolism; glycolate biosynthesis; glycolate from 2-phosphoglycolate: step 1/1.</text>
</comment>
<comment type="similarity">
    <text evidence="3">Belongs to the HAD-like hydrolase superfamily. CbbY/CbbZ/Gph/YieH family.</text>
</comment>
<dbReference type="InterPro" id="IPR036412">
    <property type="entry name" value="HAD-like_sf"/>
</dbReference>
<protein>
    <recommendedName>
        <fullName evidence="4">phosphoglycolate phosphatase</fullName>
        <ecNumber evidence="4">3.1.3.18</ecNumber>
    </recommendedName>
</protein>
<dbReference type="SUPFAM" id="SSF56784">
    <property type="entry name" value="HAD-like"/>
    <property type="match status" value="1"/>
</dbReference>
<evidence type="ECO:0000256" key="2">
    <source>
        <dbReference type="ARBA" id="ARBA00004818"/>
    </source>
</evidence>
<comment type="caution">
    <text evidence="5">The sequence shown here is derived from an EMBL/GenBank/DDBJ whole genome shotgun (WGS) entry which is preliminary data.</text>
</comment>
<dbReference type="PANTHER" id="PTHR43434:SF1">
    <property type="entry name" value="PHOSPHOGLYCOLATE PHOSPHATASE"/>
    <property type="match status" value="1"/>
</dbReference>
<dbReference type="Proteomes" id="UP000544134">
    <property type="component" value="Unassembled WGS sequence"/>
</dbReference>
<dbReference type="SFLD" id="SFLDS00003">
    <property type="entry name" value="Haloacid_Dehalogenase"/>
    <property type="match status" value="1"/>
</dbReference>
<dbReference type="SFLD" id="SFLDG01129">
    <property type="entry name" value="C1.5:_HAD__Beta-PGM__Phosphata"/>
    <property type="match status" value="1"/>
</dbReference>
<name>A0A848I9G2_9BURK</name>
<organism evidence="5 6">
    <name type="scientific">Paraburkholderia polaris</name>
    <dbReference type="NCBI Taxonomy" id="2728848"/>
    <lineage>
        <taxon>Bacteria</taxon>
        <taxon>Pseudomonadati</taxon>
        <taxon>Pseudomonadota</taxon>
        <taxon>Betaproteobacteria</taxon>
        <taxon>Burkholderiales</taxon>
        <taxon>Burkholderiaceae</taxon>
        <taxon>Paraburkholderia</taxon>
    </lineage>
</organism>
<accession>A0A848I9G2</accession>
<evidence type="ECO:0000256" key="1">
    <source>
        <dbReference type="ARBA" id="ARBA00000830"/>
    </source>
</evidence>
<sequence length="228" mass="24867">MIKHLDEARAAFFDVDGVLLDSLPQHLAFCRDKAREYGLANVKVPGAPEFRKLINAGVRVSPMYEFFVAVGFPPQCAEQGVADYDRDFMKGYQPQPFVGAGDLLKSLYDVGLALGLVTSNVRANVEPALGELMQYFAPQCTFYYDSYPRNARVKSDLLKAGAQALDVAASDCIYVGDQATDRQAAEAAGFVFVPVTYGWGFAESGPLKNAADSPAALQELLIPRRHFA</sequence>
<evidence type="ECO:0000256" key="4">
    <source>
        <dbReference type="ARBA" id="ARBA00013078"/>
    </source>
</evidence>
<reference evidence="5 6" key="1">
    <citation type="submission" date="2020-04" db="EMBL/GenBank/DDBJ databases">
        <title>Paraburkholderia sp. RP-4-7 isolated from soil.</title>
        <authorList>
            <person name="Dahal R.H."/>
        </authorList>
    </citation>
    <scope>NUCLEOTIDE SEQUENCE [LARGE SCALE GENOMIC DNA]</scope>
    <source>
        <strain evidence="5 6">RP-4-7</strain>
    </source>
</reference>
<evidence type="ECO:0000256" key="3">
    <source>
        <dbReference type="ARBA" id="ARBA00006171"/>
    </source>
</evidence>
<dbReference type="InterPro" id="IPR023214">
    <property type="entry name" value="HAD_sf"/>
</dbReference>
<dbReference type="GO" id="GO:0006281">
    <property type="term" value="P:DNA repair"/>
    <property type="evidence" value="ECO:0007669"/>
    <property type="project" value="TreeGrafter"/>
</dbReference>
<dbReference type="InterPro" id="IPR050155">
    <property type="entry name" value="HAD-like_hydrolase_sf"/>
</dbReference>
<dbReference type="RefSeq" id="WP_169483625.1">
    <property type="nucleotide sequence ID" value="NZ_JABBGJ010000002.1"/>
</dbReference>
<proteinExistence type="inferred from homology"/>
<dbReference type="PANTHER" id="PTHR43434">
    <property type="entry name" value="PHOSPHOGLYCOLATE PHOSPHATASE"/>
    <property type="match status" value="1"/>
</dbReference>
<comment type="catalytic activity">
    <reaction evidence="1">
        <text>2-phosphoglycolate + H2O = glycolate + phosphate</text>
        <dbReference type="Rhea" id="RHEA:14369"/>
        <dbReference type="ChEBI" id="CHEBI:15377"/>
        <dbReference type="ChEBI" id="CHEBI:29805"/>
        <dbReference type="ChEBI" id="CHEBI:43474"/>
        <dbReference type="ChEBI" id="CHEBI:58033"/>
        <dbReference type="EC" id="3.1.3.18"/>
    </reaction>
</comment>